<organism evidence="2 3">
    <name type="scientific">Hymenobacter glacieicola</name>
    <dbReference type="NCBI Taxonomy" id="1562124"/>
    <lineage>
        <taxon>Bacteria</taxon>
        <taxon>Pseudomonadati</taxon>
        <taxon>Bacteroidota</taxon>
        <taxon>Cytophagia</taxon>
        <taxon>Cytophagales</taxon>
        <taxon>Hymenobacteraceae</taxon>
        <taxon>Hymenobacter</taxon>
    </lineage>
</organism>
<dbReference type="PROSITE" id="PS51257">
    <property type="entry name" value="PROKAR_LIPOPROTEIN"/>
    <property type="match status" value="1"/>
</dbReference>
<evidence type="ECO:0000313" key="2">
    <source>
        <dbReference type="EMBL" id="GGG29296.1"/>
    </source>
</evidence>
<dbReference type="InterPro" id="IPR015943">
    <property type="entry name" value="WD40/YVTN_repeat-like_dom_sf"/>
</dbReference>
<protein>
    <recommendedName>
        <fullName evidence="4">Cell surface protein</fullName>
    </recommendedName>
</protein>
<proteinExistence type="predicted"/>
<dbReference type="InterPro" id="IPR011045">
    <property type="entry name" value="N2O_reductase_N"/>
</dbReference>
<dbReference type="NCBIfam" id="TIGR02276">
    <property type="entry name" value="beta_rpt_yvtn"/>
    <property type="match status" value="2"/>
</dbReference>
<feature type="signal peptide" evidence="1">
    <location>
        <begin position="1"/>
        <end position="26"/>
    </location>
</feature>
<keyword evidence="1" id="KW-0732">Signal</keyword>
<dbReference type="InterPro" id="IPR051200">
    <property type="entry name" value="Host-pathogen_enzymatic-act"/>
</dbReference>
<dbReference type="InterPro" id="IPR031815">
    <property type="entry name" value="DUF5074"/>
</dbReference>
<accession>A0ABQ1WFE8</accession>
<dbReference type="RefSeq" id="WP_188556002.1">
    <property type="nucleotide sequence ID" value="NZ_BMGS01000001.1"/>
</dbReference>
<comment type="caution">
    <text evidence="2">The sequence shown here is derived from an EMBL/GenBank/DDBJ whole genome shotgun (WGS) entry which is preliminary data.</text>
</comment>
<dbReference type="Pfam" id="PF16819">
    <property type="entry name" value="DUF5074"/>
    <property type="match status" value="1"/>
</dbReference>
<keyword evidence="3" id="KW-1185">Reference proteome</keyword>
<dbReference type="InterPro" id="IPR011964">
    <property type="entry name" value="YVTN_b-propeller_repeat"/>
</dbReference>
<dbReference type="Proteomes" id="UP000601361">
    <property type="component" value="Unassembled WGS sequence"/>
</dbReference>
<gene>
    <name evidence="2" type="ORF">GCM10011378_02460</name>
</gene>
<evidence type="ECO:0000256" key="1">
    <source>
        <dbReference type="SAM" id="SignalP"/>
    </source>
</evidence>
<dbReference type="EMBL" id="BMGS01000001">
    <property type="protein sequence ID" value="GGG29296.1"/>
    <property type="molecule type" value="Genomic_DNA"/>
</dbReference>
<dbReference type="Gene3D" id="2.130.10.10">
    <property type="entry name" value="YVTN repeat-like/Quinoprotein amine dehydrogenase"/>
    <property type="match status" value="1"/>
</dbReference>
<dbReference type="PANTHER" id="PTHR47197">
    <property type="entry name" value="PROTEIN NIRF"/>
    <property type="match status" value="1"/>
</dbReference>
<dbReference type="PANTHER" id="PTHR47197:SF3">
    <property type="entry name" value="DIHYDRO-HEME D1 DEHYDROGENASE"/>
    <property type="match status" value="1"/>
</dbReference>
<evidence type="ECO:0008006" key="4">
    <source>
        <dbReference type="Google" id="ProtNLM"/>
    </source>
</evidence>
<evidence type="ECO:0000313" key="3">
    <source>
        <dbReference type="Proteomes" id="UP000601361"/>
    </source>
</evidence>
<feature type="chain" id="PRO_5045078806" description="Cell surface protein" evidence="1">
    <location>
        <begin position="27"/>
        <end position="362"/>
    </location>
</feature>
<sequence length="362" mass="38910">MKSLSTLTSLPYRMLLGGAATLSLLACDPNNDPTPTETPIVTKSVFVVNEGNFLRSNSDISLFSKESNSVRNPLLFTSVNKRALGDVAQSMAIQDSLGYIVVNNSNKLEVVSLASFRSKATISSLKLPRYFVAASAEKGYVTETVAYGKAGQVSVINLKTNTVTKSIPVGMQPERLAVVGNRLYVTNSGENTVTVLNTTTDAVEGTIPVGDSPNSVVVDRNNNVWVLSGGKVVYNADYSIDFTRTTKGSLSQITPGQLTAKTREVEVNTSSPGRLTINGRRDQLYYTYRGGVYTLAIDDDKLPTTPLIRRSFYGLGVDPQDNTIYGGVGSFTAADKVIRYRSTGAAIDSFTVGIGPNGFVFY</sequence>
<dbReference type="SUPFAM" id="SSF50974">
    <property type="entry name" value="Nitrous oxide reductase, N-terminal domain"/>
    <property type="match status" value="1"/>
</dbReference>
<reference evidence="3" key="1">
    <citation type="journal article" date="2019" name="Int. J. Syst. Evol. Microbiol.">
        <title>The Global Catalogue of Microorganisms (GCM) 10K type strain sequencing project: providing services to taxonomists for standard genome sequencing and annotation.</title>
        <authorList>
            <consortium name="The Broad Institute Genomics Platform"/>
            <consortium name="The Broad Institute Genome Sequencing Center for Infectious Disease"/>
            <person name="Wu L."/>
            <person name="Ma J."/>
        </authorList>
    </citation>
    <scope>NUCLEOTIDE SEQUENCE [LARGE SCALE GENOMIC DNA]</scope>
    <source>
        <strain evidence="3">CGMCC 1.12990</strain>
    </source>
</reference>
<name>A0ABQ1WFE8_9BACT</name>